<organism evidence="1">
    <name type="scientific">marine metagenome</name>
    <dbReference type="NCBI Taxonomy" id="408172"/>
    <lineage>
        <taxon>unclassified sequences</taxon>
        <taxon>metagenomes</taxon>
        <taxon>ecological metagenomes</taxon>
    </lineage>
</organism>
<evidence type="ECO:0000313" key="1">
    <source>
        <dbReference type="EMBL" id="SVA86821.1"/>
    </source>
</evidence>
<sequence>MVEHDEKLAFRLLQEHIRIMGKSVTENEGRIVKYIGDSVFAEFKTPESALLLIPTPCTLFPAILS</sequence>
<dbReference type="SUPFAM" id="SSF55073">
    <property type="entry name" value="Nucleotide cyclase"/>
    <property type="match status" value="1"/>
</dbReference>
<dbReference type="Gene3D" id="3.30.70.1230">
    <property type="entry name" value="Nucleotide cyclase"/>
    <property type="match status" value="1"/>
</dbReference>
<name>A0A381ZD05_9ZZZZ</name>
<accession>A0A381ZD05</accession>
<dbReference type="AlphaFoldDB" id="A0A381ZD05"/>
<gene>
    <name evidence="1" type="ORF">METZ01_LOCUS139675</name>
</gene>
<dbReference type="EMBL" id="UINC01020748">
    <property type="protein sequence ID" value="SVA86821.1"/>
    <property type="molecule type" value="Genomic_DNA"/>
</dbReference>
<reference evidence="1" key="1">
    <citation type="submission" date="2018-05" db="EMBL/GenBank/DDBJ databases">
        <authorList>
            <person name="Lanie J.A."/>
            <person name="Ng W.-L."/>
            <person name="Kazmierczak K.M."/>
            <person name="Andrzejewski T.M."/>
            <person name="Davidsen T.M."/>
            <person name="Wayne K.J."/>
            <person name="Tettelin H."/>
            <person name="Glass J.I."/>
            <person name="Rusch D."/>
            <person name="Podicherti R."/>
            <person name="Tsui H.-C.T."/>
            <person name="Winkler M.E."/>
        </authorList>
    </citation>
    <scope>NUCLEOTIDE SEQUENCE</scope>
</reference>
<proteinExistence type="predicted"/>
<dbReference type="InterPro" id="IPR029787">
    <property type="entry name" value="Nucleotide_cyclase"/>
</dbReference>
<evidence type="ECO:0008006" key="2">
    <source>
        <dbReference type="Google" id="ProtNLM"/>
    </source>
</evidence>
<protein>
    <recommendedName>
        <fullName evidence="2">Guanylate cyclase domain-containing protein</fullName>
    </recommendedName>
</protein>